<proteinExistence type="predicted"/>
<feature type="compositionally biased region" description="Polar residues" evidence="1">
    <location>
        <begin position="533"/>
        <end position="575"/>
    </location>
</feature>
<name>A0AAX4JTP4_9TREE</name>
<evidence type="ECO:0000313" key="3">
    <source>
        <dbReference type="Proteomes" id="UP001355207"/>
    </source>
</evidence>
<dbReference type="Proteomes" id="UP001355207">
    <property type="component" value="Chromosome 4"/>
</dbReference>
<evidence type="ECO:0008006" key="4">
    <source>
        <dbReference type="Google" id="ProtNLM"/>
    </source>
</evidence>
<reference evidence="2 3" key="1">
    <citation type="submission" date="2024-01" db="EMBL/GenBank/DDBJ databases">
        <title>Comparative genomics of Cryptococcus and Kwoniella reveals pathogenesis evolution and contrasting modes of karyotype evolution via chromosome fusion or intercentromeric recombination.</title>
        <authorList>
            <person name="Coelho M.A."/>
            <person name="David-Palma M."/>
            <person name="Shea T."/>
            <person name="Bowers K."/>
            <person name="McGinley-Smith S."/>
            <person name="Mohammad A.W."/>
            <person name="Gnirke A."/>
            <person name="Yurkov A.M."/>
            <person name="Nowrousian M."/>
            <person name="Sun S."/>
            <person name="Cuomo C.A."/>
            <person name="Heitman J."/>
        </authorList>
    </citation>
    <scope>NUCLEOTIDE SEQUENCE [LARGE SCALE GENOMIC DNA]</scope>
    <source>
        <strain evidence="2 3">CBS 6074</strain>
    </source>
</reference>
<dbReference type="RefSeq" id="XP_066075344.1">
    <property type="nucleotide sequence ID" value="XM_066219247.1"/>
</dbReference>
<feature type="region of interest" description="Disordered" evidence="1">
    <location>
        <begin position="496"/>
        <end position="581"/>
    </location>
</feature>
<organism evidence="2 3">
    <name type="scientific">Kwoniella dendrophila CBS 6074</name>
    <dbReference type="NCBI Taxonomy" id="1295534"/>
    <lineage>
        <taxon>Eukaryota</taxon>
        <taxon>Fungi</taxon>
        <taxon>Dikarya</taxon>
        <taxon>Basidiomycota</taxon>
        <taxon>Agaricomycotina</taxon>
        <taxon>Tremellomycetes</taxon>
        <taxon>Tremellales</taxon>
        <taxon>Cryptococcaceae</taxon>
        <taxon>Kwoniella</taxon>
    </lineage>
</organism>
<evidence type="ECO:0000256" key="1">
    <source>
        <dbReference type="SAM" id="MobiDB-lite"/>
    </source>
</evidence>
<feature type="region of interest" description="Disordered" evidence="1">
    <location>
        <begin position="761"/>
        <end position="796"/>
    </location>
</feature>
<feature type="region of interest" description="Disordered" evidence="1">
    <location>
        <begin position="684"/>
        <end position="713"/>
    </location>
</feature>
<dbReference type="GeneID" id="91094163"/>
<dbReference type="AlphaFoldDB" id="A0AAX4JTP4"/>
<protein>
    <recommendedName>
        <fullName evidence="4">C2 domain-containing protein</fullName>
    </recommendedName>
</protein>
<keyword evidence="3" id="KW-1185">Reference proteome</keyword>
<evidence type="ECO:0000313" key="2">
    <source>
        <dbReference type="EMBL" id="WWC88581.1"/>
    </source>
</evidence>
<feature type="compositionally biased region" description="Polar residues" evidence="1">
    <location>
        <begin position="764"/>
        <end position="773"/>
    </location>
</feature>
<sequence length="928" mass="103768">MNKPIYLTVWEIDHDGFKQKLEHLPNLDELPFDRNGILDSRLNLSVFYIYVEGLESIHRTWGDFERYCKAVLDRSIVNYIDICFGEEKLIYDLISHKLEWRKLGIKDNSSTTNLPEPNETAEPQNKQHKRCSVFVKLPATVEEESRIFMQIYDVSMPDSTAIKLSAFRILCKDKNSKWKPTPEDEADFVEHHQVKVGDQLYDEWKAKQMLEMDAERPEFTNGNTVVEVQIQPLEANMNKAEIPVKMSRVDRYAYMPDFDSFKSGRVRRVPPGSSSDGEKCSTIRPERLLRTRTRNFTGPNSAFSRLALKTPREMKEHDPLSSYPSQQNMPPIVHNPVAAMMEASGPTFPPSMPGLSPHHASPYLMPMVGPSQHIPAHIPHHGAVNPPWYAPNMYDLDRYFKFYIIDSNNKPIGDDYWIFDFIPTIDVLRDQLGRYIGRDVAQKSKIVVLNDRIYVELPYERFSTRTWDGFGGWNCVRRGEITEDVHVQVCTSDNLTTTSTLNQPSKGKRKENTGTFGIKLGESLESRPDTPTPAASTENRTSNPNIEDNLLNLTQEHSSSLASENETTPTTASSQDAEKPYGEQLERITSRGYIEELIASPGNTTASNRLLRIMQAENVSPASSFGLKLLDLAKALKTDGELAPSKPAEDVQLSQQVTKIGDQLNSFADMVNHIAEKVGVDLAHSSDGEDDEHDAESTPMTPAPPKSPSGITFSQLAMTGHKVNESIDAIKSPYAATRTLSPTITQARPLSLAELLEQAGRLSQPDTPTNRQDGGQVLKADKSHNMPSGGESGTFNAAGDRSSIALLHDLVSRNPFAAPPHFGHSYRPYGHHHQTHLQPGANHQYGPGAGQRPHSSMNPPSLYHPNNLWRHMLGYGNEPETITSNGFVPWSNSGNSAATGFSPYSQGNNAYYNQSQRTPMVAWGNSYQ</sequence>
<accession>A0AAX4JTP4</accession>
<feature type="region of interest" description="Disordered" evidence="1">
    <location>
        <begin position="822"/>
        <end position="860"/>
    </location>
</feature>
<dbReference type="EMBL" id="CP144101">
    <property type="protein sequence ID" value="WWC88581.1"/>
    <property type="molecule type" value="Genomic_DNA"/>
</dbReference>
<gene>
    <name evidence="2" type="ORF">L201_003493</name>
</gene>